<dbReference type="SUPFAM" id="SSF54593">
    <property type="entry name" value="Glyoxalase/Bleomycin resistance protein/Dihydroxybiphenyl dioxygenase"/>
    <property type="match status" value="1"/>
</dbReference>
<dbReference type="Proteomes" id="UP000075357">
    <property type="component" value="Unassembled WGS sequence"/>
</dbReference>
<dbReference type="STRING" id="36807.Mlaev_02505"/>
<proteinExistence type="predicted"/>
<dbReference type="RefSeq" id="WP_061683634.1">
    <property type="nucleotide sequence ID" value="NZ_LRAD01000056.1"/>
</dbReference>
<name>A0A150H6V4_9MICO</name>
<sequence>MIVTRPVQYTSDVAGYRRLFAALGLVALVEEADWSVYAAGEGRVALHRVEPGDPLDGLAALGFESDDLDAAANAFGDAARRFVADNGASGVAIAGELELVVLELAPGERHGTQGLRALGLWVSAHVDAAASVLERLGLRAEVRSDSGRWVQLVADAGLAAVHDGDVPAAQVSFEYEGDVDELAARVRAEGVDAHVVDESYGRTLLIPRPDGGEPIWINERQSDLYGYTAL</sequence>
<keyword evidence="2" id="KW-1185">Reference proteome</keyword>
<reference evidence="1 2" key="1">
    <citation type="submission" date="2016-01" db="EMBL/GenBank/DDBJ databases">
        <title>Draft genome sequences of Microbacterium laevaniformans LCDC 91-0039 and the type strain of Microbacterium hominis LCDC 84-209.</title>
        <authorList>
            <person name="Bernier A.-M."/>
            <person name="Bernard K."/>
        </authorList>
    </citation>
    <scope>NUCLEOTIDE SEQUENCE [LARGE SCALE GENOMIC DNA]</scope>
    <source>
        <strain evidence="1 2">LCDC 91-0039</strain>
    </source>
</reference>
<dbReference type="EMBL" id="LRAD01000056">
    <property type="protein sequence ID" value="KXZ57725.1"/>
    <property type="molecule type" value="Genomic_DNA"/>
</dbReference>
<evidence type="ECO:0000313" key="1">
    <source>
        <dbReference type="EMBL" id="KXZ57725.1"/>
    </source>
</evidence>
<dbReference type="PATRIC" id="fig|36807.3.peg.2552"/>
<evidence type="ECO:0008006" key="3">
    <source>
        <dbReference type="Google" id="ProtNLM"/>
    </source>
</evidence>
<dbReference type="AlphaFoldDB" id="A0A150H6V4"/>
<dbReference type="InterPro" id="IPR029068">
    <property type="entry name" value="Glyas_Bleomycin-R_OHBP_Dase"/>
</dbReference>
<comment type="caution">
    <text evidence="1">The sequence shown here is derived from an EMBL/GenBank/DDBJ whole genome shotgun (WGS) entry which is preliminary data.</text>
</comment>
<accession>A0A150H6V4</accession>
<protein>
    <recommendedName>
        <fullName evidence="3">VOC domain-containing protein</fullName>
    </recommendedName>
</protein>
<organism evidence="1 2">
    <name type="scientific">Microbacterium laevaniformans</name>
    <dbReference type="NCBI Taxonomy" id="36807"/>
    <lineage>
        <taxon>Bacteria</taxon>
        <taxon>Bacillati</taxon>
        <taxon>Actinomycetota</taxon>
        <taxon>Actinomycetes</taxon>
        <taxon>Micrococcales</taxon>
        <taxon>Microbacteriaceae</taxon>
        <taxon>Microbacterium</taxon>
    </lineage>
</organism>
<evidence type="ECO:0000313" key="2">
    <source>
        <dbReference type="Proteomes" id="UP000075357"/>
    </source>
</evidence>
<gene>
    <name evidence="1" type="ORF">Mlaev_02505</name>
</gene>